<evidence type="ECO:0000313" key="10">
    <source>
        <dbReference type="EMBL" id="TCS81518.1"/>
    </source>
</evidence>
<dbReference type="PANTHER" id="PTHR43553">
    <property type="entry name" value="HEAVY METAL TRANSPORTER"/>
    <property type="match status" value="1"/>
</dbReference>
<keyword evidence="3 8" id="KW-1003">Cell membrane</keyword>
<dbReference type="PROSITE" id="PS50893">
    <property type="entry name" value="ABC_TRANSPORTER_2"/>
    <property type="match status" value="1"/>
</dbReference>
<dbReference type="AlphaFoldDB" id="A0A4R3KE95"/>
<dbReference type="Gene3D" id="3.40.50.300">
    <property type="entry name" value="P-loop containing nucleotide triphosphate hydrolases"/>
    <property type="match status" value="1"/>
</dbReference>
<dbReference type="GO" id="GO:0043190">
    <property type="term" value="C:ATP-binding cassette (ABC) transporter complex"/>
    <property type="evidence" value="ECO:0007669"/>
    <property type="project" value="TreeGrafter"/>
</dbReference>
<dbReference type="SUPFAM" id="SSF52540">
    <property type="entry name" value="P-loop containing nucleoside triphosphate hydrolases"/>
    <property type="match status" value="1"/>
</dbReference>
<evidence type="ECO:0000256" key="8">
    <source>
        <dbReference type="RuleBase" id="RU365104"/>
    </source>
</evidence>
<dbReference type="PROSITE" id="PS00211">
    <property type="entry name" value="ABC_TRANSPORTER_1"/>
    <property type="match status" value="1"/>
</dbReference>
<dbReference type="OrthoDB" id="9784332at2"/>
<dbReference type="SMART" id="SM00382">
    <property type="entry name" value="AAA"/>
    <property type="match status" value="1"/>
</dbReference>
<dbReference type="CDD" id="cd03225">
    <property type="entry name" value="ABC_cobalt_CbiO_domain1"/>
    <property type="match status" value="1"/>
</dbReference>
<dbReference type="Pfam" id="PF00005">
    <property type="entry name" value="ABC_tran"/>
    <property type="match status" value="1"/>
</dbReference>
<comment type="subcellular location">
    <subcellularLocation>
        <location evidence="1 8">Cell membrane</location>
        <topology evidence="1 8">Peripheral membrane protein</topology>
    </subcellularLocation>
</comment>
<comment type="subunit">
    <text evidence="8">Forms a stable energy-coupling factor (ECF) transporter complex composed of 2 membrane-embedded substrate-binding proteins (S component), 2 ATP-binding proteins (A component) and 2 transmembrane proteins (T component).</text>
</comment>
<evidence type="ECO:0000259" key="9">
    <source>
        <dbReference type="PROSITE" id="PS50893"/>
    </source>
</evidence>
<dbReference type="Proteomes" id="UP000295788">
    <property type="component" value="Unassembled WGS sequence"/>
</dbReference>
<dbReference type="GO" id="GO:0016887">
    <property type="term" value="F:ATP hydrolysis activity"/>
    <property type="evidence" value="ECO:0007669"/>
    <property type="project" value="InterPro"/>
</dbReference>
<dbReference type="PANTHER" id="PTHR43553:SF27">
    <property type="entry name" value="ENERGY-COUPLING FACTOR TRANSPORTER ATP-BINDING PROTEIN ECFA2"/>
    <property type="match status" value="1"/>
</dbReference>
<name>A0A4R3KE95_9BACI</name>
<keyword evidence="2 8" id="KW-0813">Transport</keyword>
<dbReference type="FunFam" id="3.40.50.300:FF:000224">
    <property type="entry name" value="Energy-coupling factor transporter ATP-binding protein EcfA"/>
    <property type="match status" value="1"/>
</dbReference>
<keyword evidence="6" id="KW-1278">Translocase</keyword>
<evidence type="ECO:0000256" key="1">
    <source>
        <dbReference type="ARBA" id="ARBA00004202"/>
    </source>
</evidence>
<dbReference type="GO" id="GO:0042626">
    <property type="term" value="F:ATPase-coupled transmembrane transporter activity"/>
    <property type="evidence" value="ECO:0007669"/>
    <property type="project" value="TreeGrafter"/>
</dbReference>
<keyword evidence="11" id="KW-1185">Reference proteome</keyword>
<dbReference type="GO" id="GO:0015087">
    <property type="term" value="F:cobalt ion transmembrane transporter activity"/>
    <property type="evidence" value="ECO:0007669"/>
    <property type="project" value="UniProtKB-ARBA"/>
</dbReference>
<keyword evidence="5 8" id="KW-0067">ATP-binding</keyword>
<keyword evidence="7 8" id="KW-0472">Membrane</keyword>
<dbReference type="EMBL" id="SMAB01000012">
    <property type="protein sequence ID" value="TCS81518.1"/>
    <property type="molecule type" value="Genomic_DNA"/>
</dbReference>
<comment type="similarity">
    <text evidence="8">Belongs to the ABC transporter superfamily. Energy-coupling factor EcfA family.</text>
</comment>
<dbReference type="GO" id="GO:0005524">
    <property type="term" value="F:ATP binding"/>
    <property type="evidence" value="ECO:0007669"/>
    <property type="project" value="UniProtKB-UniRule"/>
</dbReference>
<dbReference type="InterPro" id="IPR015856">
    <property type="entry name" value="ABC_transpr_CbiO/EcfA_su"/>
</dbReference>
<dbReference type="NCBIfam" id="TIGR04521">
    <property type="entry name" value="ECF_ATPase_2"/>
    <property type="match status" value="1"/>
</dbReference>
<evidence type="ECO:0000313" key="11">
    <source>
        <dbReference type="Proteomes" id="UP000295788"/>
    </source>
</evidence>
<comment type="caution">
    <text evidence="10">The sequence shown here is derived from an EMBL/GenBank/DDBJ whole genome shotgun (WGS) entry which is preliminary data.</text>
</comment>
<dbReference type="InterPro" id="IPR017871">
    <property type="entry name" value="ABC_transporter-like_CS"/>
</dbReference>
<protein>
    <recommendedName>
        <fullName evidence="8">Energy-coupling factor transporter ATP-binding protein EcfA2</fullName>
        <ecNumber evidence="8">7.-.-.-</ecNumber>
    </recommendedName>
</protein>
<evidence type="ECO:0000256" key="4">
    <source>
        <dbReference type="ARBA" id="ARBA00022741"/>
    </source>
</evidence>
<dbReference type="InterPro" id="IPR003439">
    <property type="entry name" value="ABC_transporter-like_ATP-bd"/>
</dbReference>
<sequence>MDIHLDQVSLTYMKGTPFERLALKPLKLTIKSGMITGIIGHTGSGKSSLIQLISGLIQPTTGTVSMNGFEWSSMKKKTSIDLRKKIGVVFQYPEYQLFEETVEKDIAFGPKNFGFKEEEIDQFVREAMELVGLPYNQYAHRSPFELSGGQMRRVAIAGVIAFQPEILILDEPTAGLDPRGRKEILEIVKRLHLERKMTTIFVTHSMDEVANLADQLIVLSDGRVVYYGSPKEVFQQVDLLRQIGLDVPEITKFIQKLNQRLEHPIPLDCYSLDELEEQIVMRLKKGKET</sequence>
<comment type="function">
    <text evidence="8">ATP-binding (A) component of a common energy-coupling factor (ECF) ABC-transporter complex.</text>
</comment>
<dbReference type="RefSeq" id="WP_132769173.1">
    <property type="nucleotide sequence ID" value="NZ_SMAB01000012.1"/>
</dbReference>
<evidence type="ECO:0000256" key="5">
    <source>
        <dbReference type="ARBA" id="ARBA00022840"/>
    </source>
</evidence>
<evidence type="ECO:0000256" key="7">
    <source>
        <dbReference type="ARBA" id="ARBA00023136"/>
    </source>
</evidence>
<dbReference type="InterPro" id="IPR027417">
    <property type="entry name" value="P-loop_NTPase"/>
</dbReference>
<reference evidence="10 11" key="1">
    <citation type="submission" date="2019-03" db="EMBL/GenBank/DDBJ databases">
        <title>Genomic Encyclopedia of Type Strains, Phase IV (KMG-IV): sequencing the most valuable type-strain genomes for metagenomic binning, comparative biology and taxonomic classification.</title>
        <authorList>
            <person name="Goeker M."/>
        </authorList>
    </citation>
    <scope>NUCLEOTIDE SEQUENCE [LARGE SCALE GENOMIC DNA]</scope>
    <source>
        <strain evidence="10 11">DSM 23802</strain>
    </source>
</reference>
<evidence type="ECO:0000256" key="6">
    <source>
        <dbReference type="ARBA" id="ARBA00022967"/>
    </source>
</evidence>
<keyword evidence="4 8" id="KW-0547">Nucleotide-binding</keyword>
<organism evidence="10 11">
    <name type="scientific">Tepidibacillus fermentans</name>
    <dbReference type="NCBI Taxonomy" id="1281767"/>
    <lineage>
        <taxon>Bacteria</taxon>
        <taxon>Bacillati</taxon>
        <taxon>Bacillota</taxon>
        <taxon>Bacilli</taxon>
        <taxon>Bacillales</taxon>
        <taxon>Bacillaceae</taxon>
        <taxon>Tepidibacillus</taxon>
    </lineage>
</organism>
<evidence type="ECO:0000256" key="3">
    <source>
        <dbReference type="ARBA" id="ARBA00022475"/>
    </source>
</evidence>
<dbReference type="InterPro" id="IPR003593">
    <property type="entry name" value="AAA+_ATPase"/>
</dbReference>
<dbReference type="InterPro" id="IPR030946">
    <property type="entry name" value="EcfA2"/>
</dbReference>
<dbReference type="InterPro" id="IPR050095">
    <property type="entry name" value="ECF_ABC_transporter_ATP-bd"/>
</dbReference>
<dbReference type="EC" id="7.-.-.-" evidence="8"/>
<gene>
    <name evidence="10" type="ORF">EDD72_11212</name>
</gene>
<evidence type="ECO:0000256" key="2">
    <source>
        <dbReference type="ARBA" id="ARBA00022448"/>
    </source>
</evidence>
<feature type="domain" description="ABC transporter" evidence="9">
    <location>
        <begin position="3"/>
        <end position="246"/>
    </location>
</feature>
<proteinExistence type="inferred from homology"/>
<accession>A0A4R3KE95</accession>